<protein>
    <submittedName>
        <fullName evidence="1">Uncharacterized protein</fullName>
    </submittedName>
</protein>
<evidence type="ECO:0000313" key="1">
    <source>
        <dbReference type="EMBL" id="KAG0493529.1"/>
    </source>
</evidence>
<sequence length="66" mass="7011">MVEDVEMSSGGDIPTTHGCIIVGKDIGENNRLNKSLAKFNSSGPSRRQPLIACIENPDSTVKVLGL</sequence>
<accession>A0A835RQI2</accession>
<comment type="caution">
    <text evidence="1">The sequence shown here is derived from an EMBL/GenBank/DDBJ whole genome shotgun (WGS) entry which is preliminary data.</text>
</comment>
<name>A0A835RQI2_VANPL</name>
<evidence type="ECO:0000313" key="2">
    <source>
        <dbReference type="Proteomes" id="UP000639772"/>
    </source>
</evidence>
<dbReference type="Proteomes" id="UP000639772">
    <property type="component" value="Unassembled WGS sequence"/>
</dbReference>
<organism evidence="1 2">
    <name type="scientific">Vanilla planifolia</name>
    <name type="common">Vanilla</name>
    <dbReference type="NCBI Taxonomy" id="51239"/>
    <lineage>
        <taxon>Eukaryota</taxon>
        <taxon>Viridiplantae</taxon>
        <taxon>Streptophyta</taxon>
        <taxon>Embryophyta</taxon>
        <taxon>Tracheophyta</taxon>
        <taxon>Spermatophyta</taxon>
        <taxon>Magnoliopsida</taxon>
        <taxon>Liliopsida</taxon>
        <taxon>Asparagales</taxon>
        <taxon>Orchidaceae</taxon>
        <taxon>Vanilloideae</taxon>
        <taxon>Vanilleae</taxon>
        <taxon>Vanilla</taxon>
    </lineage>
</organism>
<dbReference type="AlphaFoldDB" id="A0A835RQI2"/>
<proteinExistence type="predicted"/>
<reference evidence="1 2" key="1">
    <citation type="journal article" date="2020" name="Nat. Food">
        <title>A phased Vanilla planifolia genome enables genetic improvement of flavour and production.</title>
        <authorList>
            <person name="Hasing T."/>
            <person name="Tang H."/>
            <person name="Brym M."/>
            <person name="Khazi F."/>
            <person name="Huang T."/>
            <person name="Chambers A.H."/>
        </authorList>
    </citation>
    <scope>NUCLEOTIDE SEQUENCE [LARGE SCALE GENOMIC DNA]</scope>
    <source>
        <tissue evidence="1">Leaf</tissue>
    </source>
</reference>
<gene>
    <name evidence="1" type="ORF">HPP92_004523</name>
</gene>
<dbReference type="EMBL" id="JADCNM010000002">
    <property type="protein sequence ID" value="KAG0493529.1"/>
    <property type="molecule type" value="Genomic_DNA"/>
</dbReference>